<name>G8QSY8_SPHPG</name>
<dbReference type="Proteomes" id="UP000005632">
    <property type="component" value="Chromosome"/>
</dbReference>
<accession>G8QSY8</accession>
<dbReference type="KEGG" id="sgp:SpiGrapes_2399"/>
<gene>
    <name evidence="1" type="ordered locus">SpiGrapes_2399</name>
</gene>
<sequence>MVMVGFVSKTVSQGGYGRLTYKEREFTSEVPLAHAGVMVILSGLPVWTDFIDFESITSDARLLETYGEVLVTGQGIWFFPRI</sequence>
<evidence type="ECO:0000313" key="2">
    <source>
        <dbReference type="Proteomes" id="UP000005632"/>
    </source>
</evidence>
<organism evidence="1 2">
    <name type="scientific">Sphaerochaeta pleomorpha (strain ATCC BAA-1885 / DSM 22778 / Grapes)</name>
    <dbReference type="NCBI Taxonomy" id="158190"/>
    <lineage>
        <taxon>Bacteria</taxon>
        <taxon>Pseudomonadati</taxon>
        <taxon>Spirochaetota</taxon>
        <taxon>Spirochaetia</taxon>
        <taxon>Spirochaetales</taxon>
        <taxon>Sphaerochaetaceae</taxon>
        <taxon>Sphaerochaeta</taxon>
    </lineage>
</organism>
<keyword evidence="2" id="KW-1185">Reference proteome</keyword>
<dbReference type="AlphaFoldDB" id="G8QSY8"/>
<proteinExistence type="predicted"/>
<protein>
    <submittedName>
        <fullName evidence="1">Uncharacterized protein</fullName>
    </submittedName>
</protein>
<dbReference type="HOGENOM" id="CLU_2556531_0_0_12"/>
<evidence type="ECO:0000313" key="1">
    <source>
        <dbReference type="EMBL" id="AEV30170.1"/>
    </source>
</evidence>
<reference evidence="1 2" key="1">
    <citation type="submission" date="2011-11" db="EMBL/GenBank/DDBJ databases">
        <title>Complete sequence of Spirochaeta sp. grapes.</title>
        <authorList>
            <consortium name="US DOE Joint Genome Institute"/>
            <person name="Lucas S."/>
            <person name="Han J."/>
            <person name="Lapidus A."/>
            <person name="Cheng J.-F."/>
            <person name="Goodwin L."/>
            <person name="Pitluck S."/>
            <person name="Peters L."/>
            <person name="Ovchinnikova G."/>
            <person name="Munk A.C."/>
            <person name="Detter J.C."/>
            <person name="Han C."/>
            <person name="Tapia R."/>
            <person name="Land M."/>
            <person name="Hauser L."/>
            <person name="Kyrpides N."/>
            <person name="Ivanova N."/>
            <person name="Pagani I."/>
            <person name="Ritalahtilisa K."/>
            <person name="Loeffler F."/>
            <person name="Woyke T."/>
        </authorList>
    </citation>
    <scope>NUCLEOTIDE SEQUENCE [LARGE SCALE GENOMIC DNA]</scope>
    <source>
        <strain evidence="2">ATCC BAA-1885 / DSM 22778 / Grapes</strain>
    </source>
</reference>
<dbReference type="EMBL" id="CP003155">
    <property type="protein sequence ID" value="AEV30170.1"/>
    <property type="molecule type" value="Genomic_DNA"/>
</dbReference>